<name>A0A6V8LP41_9BACT</name>
<dbReference type="PANTHER" id="PTHR37694">
    <property type="entry name" value="SLR8022 PROTEIN"/>
    <property type="match status" value="1"/>
</dbReference>
<dbReference type="AlphaFoldDB" id="A0A6V8LP41"/>
<sequence length="105" mass="11660">MMKKVSVFDEAKFTDLTFHSFLVHDSEHFKIINFNFKAGQHMPVHSHEIEGQLTIVVLSGEGEFLSEDDAIPCKTGDVLVSDIAEPHGVRAVTDMRVLVTIAPPI</sequence>
<dbReference type="Pfam" id="PF07883">
    <property type="entry name" value="Cupin_2"/>
    <property type="match status" value="1"/>
</dbReference>
<evidence type="ECO:0000313" key="3">
    <source>
        <dbReference type="Proteomes" id="UP000494245"/>
    </source>
</evidence>
<dbReference type="PANTHER" id="PTHR37694:SF1">
    <property type="entry name" value="SLR8022 PROTEIN"/>
    <property type="match status" value="1"/>
</dbReference>
<feature type="domain" description="Cupin type-2" evidence="1">
    <location>
        <begin position="35"/>
        <end position="99"/>
    </location>
</feature>
<keyword evidence="3" id="KW-1185">Reference proteome</keyword>
<dbReference type="InterPro" id="IPR013096">
    <property type="entry name" value="Cupin_2"/>
</dbReference>
<evidence type="ECO:0000259" key="1">
    <source>
        <dbReference type="Pfam" id="PF07883"/>
    </source>
</evidence>
<dbReference type="Proteomes" id="UP000494245">
    <property type="component" value="Unassembled WGS sequence"/>
</dbReference>
<accession>A0A6V8LP41</accession>
<dbReference type="SUPFAM" id="SSF51182">
    <property type="entry name" value="RmlC-like cupins"/>
    <property type="match status" value="1"/>
</dbReference>
<reference evidence="2 3" key="2">
    <citation type="submission" date="2020-05" db="EMBL/GenBank/DDBJ databases">
        <title>Draft genome sequence of Desulfovibrio sp. strainFSS-1.</title>
        <authorList>
            <person name="Shimoshige H."/>
            <person name="Kobayashi H."/>
            <person name="Maekawa T."/>
        </authorList>
    </citation>
    <scope>NUCLEOTIDE SEQUENCE [LARGE SCALE GENOMIC DNA]</scope>
    <source>
        <strain evidence="2 3">SIID29052-01</strain>
    </source>
</reference>
<dbReference type="Gene3D" id="2.60.120.10">
    <property type="entry name" value="Jelly Rolls"/>
    <property type="match status" value="1"/>
</dbReference>
<dbReference type="InterPro" id="IPR014710">
    <property type="entry name" value="RmlC-like_jellyroll"/>
</dbReference>
<comment type="caution">
    <text evidence="2">The sequence shown here is derived from an EMBL/GenBank/DDBJ whole genome shotgun (WGS) entry which is preliminary data.</text>
</comment>
<gene>
    <name evidence="2" type="ORF">NNJEOMEG_00587</name>
</gene>
<reference evidence="2 3" key="1">
    <citation type="submission" date="2020-04" db="EMBL/GenBank/DDBJ databases">
        <authorList>
            <consortium name="Desulfovibrio sp. FSS-1 genome sequencing consortium"/>
            <person name="Shimoshige H."/>
            <person name="Kobayashi H."/>
            <person name="Maekawa T."/>
        </authorList>
    </citation>
    <scope>NUCLEOTIDE SEQUENCE [LARGE SCALE GENOMIC DNA]</scope>
    <source>
        <strain evidence="2 3">SIID29052-01</strain>
    </source>
</reference>
<organism evidence="2 3">
    <name type="scientific">Fundidesulfovibrio magnetotacticus</name>
    <dbReference type="NCBI Taxonomy" id="2730080"/>
    <lineage>
        <taxon>Bacteria</taxon>
        <taxon>Pseudomonadati</taxon>
        <taxon>Thermodesulfobacteriota</taxon>
        <taxon>Desulfovibrionia</taxon>
        <taxon>Desulfovibrionales</taxon>
        <taxon>Desulfovibrionaceae</taxon>
        <taxon>Fundidesulfovibrio</taxon>
    </lineage>
</organism>
<protein>
    <recommendedName>
        <fullName evidence="1">Cupin type-2 domain-containing protein</fullName>
    </recommendedName>
</protein>
<proteinExistence type="predicted"/>
<dbReference type="EMBL" id="BLTE01000001">
    <property type="protein sequence ID" value="GFK92760.1"/>
    <property type="molecule type" value="Genomic_DNA"/>
</dbReference>
<dbReference type="InterPro" id="IPR011051">
    <property type="entry name" value="RmlC_Cupin_sf"/>
</dbReference>
<evidence type="ECO:0000313" key="2">
    <source>
        <dbReference type="EMBL" id="GFK92760.1"/>
    </source>
</evidence>